<dbReference type="PANTHER" id="PTHR12919">
    <property type="entry name" value="30S RIBOSOMAL PROTEIN S16"/>
    <property type="match status" value="1"/>
</dbReference>
<feature type="region of interest" description="Disordered" evidence="4">
    <location>
        <begin position="143"/>
        <end position="225"/>
    </location>
</feature>
<dbReference type="GO" id="GO:0015935">
    <property type="term" value="C:small ribosomal subunit"/>
    <property type="evidence" value="ECO:0007669"/>
    <property type="project" value="TreeGrafter"/>
</dbReference>
<dbReference type="NCBIfam" id="NF011093">
    <property type="entry name" value="PRK14520.1"/>
    <property type="match status" value="1"/>
</dbReference>
<proteinExistence type="inferred from homology"/>
<evidence type="ECO:0000256" key="3">
    <source>
        <dbReference type="HAMAP-Rule" id="MF_00385"/>
    </source>
</evidence>
<dbReference type="HAMAP" id="MF_00385">
    <property type="entry name" value="Ribosomal_bS16"/>
    <property type="match status" value="1"/>
</dbReference>
<dbReference type="STRING" id="1089455.MOPEL_007_00380"/>
<dbReference type="AlphaFoldDB" id="H5UNB3"/>
<evidence type="ECO:0000313" key="6">
    <source>
        <dbReference type="Proteomes" id="UP000004367"/>
    </source>
</evidence>
<dbReference type="InterPro" id="IPR020592">
    <property type="entry name" value="Ribosomal_bS16_CS"/>
</dbReference>
<dbReference type="PROSITE" id="PS00732">
    <property type="entry name" value="RIBOSOMAL_S16"/>
    <property type="match status" value="1"/>
</dbReference>
<evidence type="ECO:0000256" key="1">
    <source>
        <dbReference type="ARBA" id="ARBA00022980"/>
    </source>
</evidence>
<feature type="compositionally biased region" description="Low complexity" evidence="4">
    <location>
        <begin position="190"/>
        <end position="225"/>
    </location>
</feature>
<keyword evidence="1 3" id="KW-0689">Ribosomal protein</keyword>
<comment type="caution">
    <text evidence="5">The sequence shown here is derived from an EMBL/GenBank/DDBJ whole genome shotgun (WGS) entry which is preliminary data.</text>
</comment>
<keyword evidence="2 3" id="KW-0687">Ribonucleoprotein</keyword>
<dbReference type="EMBL" id="BAFE01000007">
    <property type="protein sequence ID" value="GAB47221.1"/>
    <property type="molecule type" value="Genomic_DNA"/>
</dbReference>
<dbReference type="GO" id="GO:0005737">
    <property type="term" value="C:cytoplasm"/>
    <property type="evidence" value="ECO:0007669"/>
    <property type="project" value="UniProtKB-ARBA"/>
</dbReference>
<dbReference type="PANTHER" id="PTHR12919:SF20">
    <property type="entry name" value="SMALL RIBOSOMAL SUBUNIT PROTEIN BS16M"/>
    <property type="match status" value="1"/>
</dbReference>
<dbReference type="GO" id="GO:0003735">
    <property type="term" value="F:structural constituent of ribosome"/>
    <property type="evidence" value="ECO:0007669"/>
    <property type="project" value="InterPro"/>
</dbReference>
<dbReference type="GO" id="GO:0006412">
    <property type="term" value="P:translation"/>
    <property type="evidence" value="ECO:0007669"/>
    <property type="project" value="UniProtKB-UniRule"/>
</dbReference>
<evidence type="ECO:0000256" key="2">
    <source>
        <dbReference type="ARBA" id="ARBA00023274"/>
    </source>
</evidence>
<sequence length="225" mass="24174">MRFPAAVAVWQNGSLYPPGPEFAGISGAYTPSIGSPAFFLPPVSPCSRSNEETTTVAVKIRLKRMGKIRSPFYRVVVMDSRTKRDGRAIEEIGLYHPTREPSVIEIDSERAQYWLGVGAQPTEQVAALLKVTGDWQKFKGEAGAEGTLKAQPEKQSKKDLYEAAMAAAGKADEDYEKNPPKKKESKAKAGKAPAEAAETTPAEAPVEDAPAPEAAEAATEQPTEA</sequence>
<gene>
    <name evidence="3 5" type="primary">rpsP</name>
    <name evidence="5" type="ORF">MOPEL_007_00380</name>
</gene>
<feature type="compositionally biased region" description="Basic and acidic residues" evidence="4">
    <location>
        <begin position="151"/>
        <end position="161"/>
    </location>
</feature>
<dbReference type="NCBIfam" id="TIGR00002">
    <property type="entry name" value="S16"/>
    <property type="match status" value="1"/>
</dbReference>
<protein>
    <recommendedName>
        <fullName evidence="3">Small ribosomal subunit protein bS16</fullName>
    </recommendedName>
</protein>
<feature type="compositionally biased region" description="Basic and acidic residues" evidence="4">
    <location>
        <begin position="170"/>
        <end position="182"/>
    </location>
</feature>
<dbReference type="SUPFAM" id="SSF54565">
    <property type="entry name" value="Ribosomal protein S16"/>
    <property type="match status" value="1"/>
</dbReference>
<name>H5UNB3_9MICO</name>
<evidence type="ECO:0000313" key="5">
    <source>
        <dbReference type="EMBL" id="GAB47221.1"/>
    </source>
</evidence>
<dbReference type="Gene3D" id="3.30.1320.10">
    <property type="match status" value="1"/>
</dbReference>
<dbReference type="InterPro" id="IPR000307">
    <property type="entry name" value="Ribosomal_bS16"/>
</dbReference>
<dbReference type="Pfam" id="PF00886">
    <property type="entry name" value="Ribosomal_S16"/>
    <property type="match status" value="1"/>
</dbReference>
<dbReference type="Proteomes" id="UP000004367">
    <property type="component" value="Unassembled WGS sequence"/>
</dbReference>
<reference evidence="5 6" key="1">
    <citation type="submission" date="2012-02" db="EMBL/GenBank/DDBJ databases">
        <title>Whole genome shotgun sequence of Mobilicoccus pelagius NBRC 104925.</title>
        <authorList>
            <person name="Yoshida Y."/>
            <person name="Hosoyama A."/>
            <person name="Tsuchikane K."/>
            <person name="Katsumata H."/>
            <person name="Yamazaki S."/>
            <person name="Fujita N."/>
        </authorList>
    </citation>
    <scope>NUCLEOTIDE SEQUENCE [LARGE SCALE GENOMIC DNA]</scope>
    <source>
        <strain evidence="5 6">NBRC 104925</strain>
    </source>
</reference>
<dbReference type="eggNOG" id="COG0228">
    <property type="taxonomic scope" value="Bacteria"/>
</dbReference>
<evidence type="ECO:0000256" key="4">
    <source>
        <dbReference type="SAM" id="MobiDB-lite"/>
    </source>
</evidence>
<dbReference type="InterPro" id="IPR023803">
    <property type="entry name" value="Ribosomal_bS16_dom_sf"/>
</dbReference>
<organism evidence="5 6">
    <name type="scientific">Mobilicoccus pelagius NBRC 104925</name>
    <dbReference type="NCBI Taxonomy" id="1089455"/>
    <lineage>
        <taxon>Bacteria</taxon>
        <taxon>Bacillati</taxon>
        <taxon>Actinomycetota</taxon>
        <taxon>Actinomycetes</taxon>
        <taxon>Micrococcales</taxon>
        <taxon>Dermatophilaceae</taxon>
        <taxon>Mobilicoccus</taxon>
    </lineage>
</organism>
<accession>H5UNB3</accession>
<comment type="similarity">
    <text evidence="3">Belongs to the bacterial ribosomal protein bS16 family.</text>
</comment>
<keyword evidence="6" id="KW-1185">Reference proteome</keyword>